<evidence type="ECO:0000256" key="1">
    <source>
        <dbReference type="ARBA" id="ARBA00000083"/>
    </source>
</evidence>
<gene>
    <name evidence="11" type="primary">galE</name>
    <name evidence="11" type="ORF">RT723_16460</name>
</gene>
<evidence type="ECO:0000256" key="3">
    <source>
        <dbReference type="ARBA" id="ARBA00004947"/>
    </source>
</evidence>
<dbReference type="Gene3D" id="3.90.25.10">
    <property type="entry name" value="UDP-galactose 4-epimerase, domain 1"/>
    <property type="match status" value="1"/>
</dbReference>
<feature type="domain" description="NAD(P)-binding" evidence="10">
    <location>
        <begin position="4"/>
        <end position="325"/>
    </location>
</feature>
<dbReference type="EC" id="5.1.3.2" evidence="5 9"/>
<proteinExistence type="inferred from homology"/>
<comment type="cofactor">
    <cofactor evidence="2 9">
        <name>NAD(+)</name>
        <dbReference type="ChEBI" id="CHEBI:57540"/>
    </cofactor>
</comment>
<dbReference type="RefSeq" id="WP_315948225.1">
    <property type="nucleotide sequence ID" value="NZ_JAWCUA010000010.1"/>
</dbReference>
<dbReference type="Proteomes" id="UP001257914">
    <property type="component" value="Unassembled WGS sequence"/>
</dbReference>
<dbReference type="PANTHER" id="PTHR43725:SF47">
    <property type="entry name" value="UDP-GLUCOSE 4-EPIMERASE"/>
    <property type="match status" value="1"/>
</dbReference>
<dbReference type="Pfam" id="PF16363">
    <property type="entry name" value="GDP_Man_Dehyd"/>
    <property type="match status" value="1"/>
</dbReference>
<evidence type="ECO:0000313" key="11">
    <source>
        <dbReference type="EMBL" id="MDU0114553.1"/>
    </source>
</evidence>
<keyword evidence="12" id="KW-1185">Reference proteome</keyword>
<evidence type="ECO:0000256" key="4">
    <source>
        <dbReference type="ARBA" id="ARBA00007637"/>
    </source>
</evidence>
<evidence type="ECO:0000256" key="6">
    <source>
        <dbReference type="ARBA" id="ARBA00018569"/>
    </source>
</evidence>
<dbReference type="SUPFAM" id="SSF51735">
    <property type="entry name" value="NAD(P)-binding Rossmann-fold domains"/>
    <property type="match status" value="1"/>
</dbReference>
<dbReference type="NCBIfam" id="TIGR01179">
    <property type="entry name" value="galE"/>
    <property type="match status" value="1"/>
</dbReference>
<dbReference type="InterPro" id="IPR036291">
    <property type="entry name" value="NAD(P)-bd_dom_sf"/>
</dbReference>
<dbReference type="GO" id="GO:0003978">
    <property type="term" value="F:UDP-glucose 4-epimerase activity"/>
    <property type="evidence" value="ECO:0007669"/>
    <property type="project" value="UniProtKB-EC"/>
</dbReference>
<name>A0ABU3R4E4_9GAMM</name>
<accession>A0ABU3R4E4</accession>
<dbReference type="Gene3D" id="3.40.50.720">
    <property type="entry name" value="NAD(P)-binding Rossmann-like Domain"/>
    <property type="match status" value="1"/>
</dbReference>
<comment type="subunit">
    <text evidence="9">Homodimer.</text>
</comment>
<keyword evidence="9" id="KW-0119">Carbohydrate metabolism</keyword>
<protein>
    <recommendedName>
        <fullName evidence="6 9">UDP-glucose 4-epimerase</fullName>
        <ecNumber evidence="5 9">5.1.3.2</ecNumber>
    </recommendedName>
</protein>
<keyword evidence="7 9" id="KW-0520">NAD</keyword>
<dbReference type="NCBIfam" id="NF007956">
    <property type="entry name" value="PRK10675.1"/>
    <property type="match status" value="1"/>
</dbReference>
<comment type="pathway">
    <text evidence="3 9">Carbohydrate metabolism; galactose metabolism.</text>
</comment>
<keyword evidence="8 9" id="KW-0413">Isomerase</keyword>
<organism evidence="11 12">
    <name type="scientific">Psychrosphaera aquimarina</name>
    <dbReference type="NCBI Taxonomy" id="2044854"/>
    <lineage>
        <taxon>Bacteria</taxon>
        <taxon>Pseudomonadati</taxon>
        <taxon>Pseudomonadota</taxon>
        <taxon>Gammaproteobacteria</taxon>
        <taxon>Alteromonadales</taxon>
        <taxon>Pseudoalteromonadaceae</taxon>
        <taxon>Psychrosphaera</taxon>
    </lineage>
</organism>
<evidence type="ECO:0000256" key="8">
    <source>
        <dbReference type="ARBA" id="ARBA00023235"/>
    </source>
</evidence>
<dbReference type="PANTHER" id="PTHR43725">
    <property type="entry name" value="UDP-GLUCOSE 4-EPIMERASE"/>
    <property type="match status" value="1"/>
</dbReference>
<dbReference type="InterPro" id="IPR005886">
    <property type="entry name" value="UDP_G4E"/>
</dbReference>
<evidence type="ECO:0000256" key="7">
    <source>
        <dbReference type="ARBA" id="ARBA00023027"/>
    </source>
</evidence>
<comment type="similarity">
    <text evidence="4 9">Belongs to the NAD(P)-dependent epimerase/dehydratase family.</text>
</comment>
<evidence type="ECO:0000313" key="12">
    <source>
        <dbReference type="Proteomes" id="UP001257914"/>
    </source>
</evidence>
<dbReference type="CDD" id="cd05247">
    <property type="entry name" value="UDP_G4E_1_SDR_e"/>
    <property type="match status" value="1"/>
</dbReference>
<evidence type="ECO:0000256" key="5">
    <source>
        <dbReference type="ARBA" id="ARBA00013189"/>
    </source>
</evidence>
<evidence type="ECO:0000256" key="2">
    <source>
        <dbReference type="ARBA" id="ARBA00001911"/>
    </source>
</evidence>
<dbReference type="InterPro" id="IPR016040">
    <property type="entry name" value="NAD(P)-bd_dom"/>
</dbReference>
<sequence length="337" mass="37301">MKILVTGGAGYIGSHTVVELLNSGFKVVIADDLSNSSIEALERVKKITGKDFDYYQLDIGKSDSVRNLLNEHTDIAAVIHFAAFKAVGESSQNPLKYYKNNVANTIILLEELKRAGIYQFVFSSSATVYGDPNAVPITEGFPIGATNPYGQSKLTVEEILTDLAKSEHKWSISILRYFNPIGAHESGLIGEDPNGIPDNLLPYVSQVAVGKLDKLRVFGEDYDTPDGTGIRDYIHVVDLAKGHIKALVNQSKKHGCFTYNLGTGKGYSVFNIIKEFEVVSGKKIPYKVVDRRPGDIAECWANASLAKVELGWEAEYDLNRMLEDTWRWQSKNPNGYE</sequence>
<comment type="catalytic activity">
    <reaction evidence="1 9">
        <text>UDP-alpha-D-glucose = UDP-alpha-D-galactose</text>
        <dbReference type="Rhea" id="RHEA:22168"/>
        <dbReference type="ChEBI" id="CHEBI:58885"/>
        <dbReference type="ChEBI" id="CHEBI:66914"/>
        <dbReference type="EC" id="5.1.3.2"/>
    </reaction>
</comment>
<comment type="caution">
    <text evidence="11">The sequence shown here is derived from an EMBL/GenBank/DDBJ whole genome shotgun (WGS) entry which is preliminary data.</text>
</comment>
<evidence type="ECO:0000259" key="10">
    <source>
        <dbReference type="Pfam" id="PF16363"/>
    </source>
</evidence>
<dbReference type="EMBL" id="JAWCUA010000010">
    <property type="protein sequence ID" value="MDU0114553.1"/>
    <property type="molecule type" value="Genomic_DNA"/>
</dbReference>
<evidence type="ECO:0000256" key="9">
    <source>
        <dbReference type="RuleBase" id="RU366046"/>
    </source>
</evidence>
<reference evidence="11 12" key="1">
    <citation type="submission" date="2023-10" db="EMBL/GenBank/DDBJ databases">
        <title>Psychrosphaera aquimaarina strain SW33 isolated from seawater.</title>
        <authorList>
            <person name="Bayburt H."/>
            <person name="Kim J.M."/>
            <person name="Choi B.J."/>
            <person name="Jeon C.O."/>
        </authorList>
    </citation>
    <scope>NUCLEOTIDE SEQUENCE [LARGE SCALE GENOMIC DNA]</scope>
    <source>
        <strain evidence="11 12">KCTC 52743</strain>
    </source>
</reference>